<evidence type="ECO:0000313" key="1">
    <source>
        <dbReference type="EMBL" id="GMA34829.1"/>
    </source>
</evidence>
<sequence length="196" mass="19548">MLQEVDRGGLLGGGTDMVEYLAGETRMEIAYAPAASAQVGNAILTSRAHSGERTIELPEAPDGPARSALAIDFMGATYASAQLSGDQADAAAEQAATLASALAGTEVAVVGADLGDALGTEAPDSSALDTLADAGWDALAHGSATVDGEEIAGVGVIIGRAVTLDEVAVVATVGSDHAPLIARVTPLEPAQRSRGR</sequence>
<keyword evidence="2" id="KW-1185">Reference proteome</keyword>
<accession>A0ABQ6IDM6</accession>
<dbReference type="Gene3D" id="3.60.10.10">
    <property type="entry name" value="Endonuclease/exonuclease/phosphatase"/>
    <property type="match status" value="1"/>
</dbReference>
<gene>
    <name evidence="1" type="ORF">GCM10025876_10330</name>
</gene>
<reference evidence="2" key="1">
    <citation type="journal article" date="2019" name="Int. J. Syst. Evol. Microbiol.">
        <title>The Global Catalogue of Microorganisms (GCM) 10K type strain sequencing project: providing services to taxonomists for standard genome sequencing and annotation.</title>
        <authorList>
            <consortium name="The Broad Institute Genomics Platform"/>
            <consortium name="The Broad Institute Genome Sequencing Center for Infectious Disease"/>
            <person name="Wu L."/>
            <person name="Ma J."/>
        </authorList>
    </citation>
    <scope>NUCLEOTIDE SEQUENCE [LARGE SCALE GENOMIC DNA]</scope>
    <source>
        <strain evidence="2">NBRC 112299</strain>
    </source>
</reference>
<protein>
    <submittedName>
        <fullName evidence="1">Uncharacterized protein</fullName>
    </submittedName>
</protein>
<organism evidence="1 2">
    <name type="scientific">Demequina litorisediminis</name>
    <dbReference type="NCBI Taxonomy" id="1849022"/>
    <lineage>
        <taxon>Bacteria</taxon>
        <taxon>Bacillati</taxon>
        <taxon>Actinomycetota</taxon>
        <taxon>Actinomycetes</taxon>
        <taxon>Micrococcales</taxon>
        <taxon>Demequinaceae</taxon>
        <taxon>Demequina</taxon>
    </lineage>
</organism>
<name>A0ABQ6IDM6_9MICO</name>
<dbReference type="EMBL" id="BSUN01000001">
    <property type="protein sequence ID" value="GMA34829.1"/>
    <property type="molecule type" value="Genomic_DNA"/>
</dbReference>
<evidence type="ECO:0000313" key="2">
    <source>
        <dbReference type="Proteomes" id="UP001157125"/>
    </source>
</evidence>
<proteinExistence type="predicted"/>
<comment type="caution">
    <text evidence="1">The sequence shown here is derived from an EMBL/GenBank/DDBJ whole genome shotgun (WGS) entry which is preliminary data.</text>
</comment>
<dbReference type="Proteomes" id="UP001157125">
    <property type="component" value="Unassembled WGS sequence"/>
</dbReference>
<dbReference type="InterPro" id="IPR036691">
    <property type="entry name" value="Endo/exonu/phosph_ase_sf"/>
</dbReference>